<evidence type="ECO:0000313" key="9">
    <source>
        <dbReference type="Proteomes" id="UP001320159"/>
    </source>
</evidence>
<gene>
    <name evidence="5 8" type="primary">psmA</name>
    <name evidence="8" type="ORF">CUJ83_14185</name>
</gene>
<reference evidence="8 9" key="1">
    <citation type="submission" date="2017-11" db="EMBL/GenBank/DDBJ databases">
        <title>Isolation and Characterization of Family Methanocellaceae Species from Potential Methane Hydrate Area Offshore Southwestern Taiwan.</title>
        <authorList>
            <person name="Zhang W.-L."/>
            <person name="Chen W.-C."/>
            <person name="Lai M.-C."/>
            <person name="Chen S.-C."/>
        </authorList>
    </citation>
    <scope>NUCLEOTIDE SEQUENCE [LARGE SCALE GENOMIC DNA]</scope>
    <source>
        <strain evidence="8 9">CWC-04</strain>
    </source>
</reference>
<comment type="subunit">
    <text evidence="4">The 20S proteasome core is composed of 14 alpha and 14 beta subunits that assemble into four stacked heptameric rings, resulting in a barrel-shaped structure. The two inner rings, each composed of seven catalytic beta subunits, are sandwiched by two outer rings, each composed of seven alpha subunits. H.volcanii produces at least 2 types of 20S proteasomes: an alpha1-beta proteasome and a proteasome containing all three subunits (alpha1, alpha2, and beta) that appears to be asymmetrical with homo-oligomeric alpha1 and alpha2 rings positioned on separate ends. The catalytic chamber with the active sites is on the inside of the barrel. Has probably a gated structure, the ends of the cylinder being occluded by the N-termini of the alpha-subunits. Is likely capped at one or both ends by the proteasome regulatory ATPase, PAN.</text>
</comment>
<dbReference type="Gene3D" id="3.60.20.10">
    <property type="entry name" value="Glutamine Phosphoribosylpyrophosphate, subunit 1, domain 1"/>
    <property type="match status" value="1"/>
</dbReference>
<dbReference type="InterPro" id="IPR023332">
    <property type="entry name" value="Proteasome_alpha-type"/>
</dbReference>
<comment type="caution">
    <text evidence="8">The sequence shown here is derived from an EMBL/GenBank/DDBJ whole genome shotgun (WGS) entry which is preliminary data.</text>
</comment>
<dbReference type="InterPro" id="IPR019982">
    <property type="entry name" value="Proteasome_asu_arc"/>
</dbReference>
<evidence type="ECO:0000256" key="4">
    <source>
        <dbReference type="ARBA" id="ARBA00062996"/>
    </source>
</evidence>
<comment type="similarity">
    <text evidence="5 6">Belongs to the peptidase T1A family.</text>
</comment>
<dbReference type="EMBL" id="PGCK01000014">
    <property type="protein sequence ID" value="MCD1296148.1"/>
    <property type="molecule type" value="Genomic_DNA"/>
</dbReference>
<comment type="function">
    <text evidence="5">Component of the proteasome core, a large protease complex with broad specificity involved in protein degradation.</text>
</comment>
<dbReference type="Pfam" id="PF10584">
    <property type="entry name" value="Proteasome_A_N"/>
    <property type="match status" value="1"/>
</dbReference>
<evidence type="ECO:0000313" key="8">
    <source>
        <dbReference type="EMBL" id="MCD1296148.1"/>
    </source>
</evidence>
<dbReference type="InterPro" id="IPR001353">
    <property type="entry name" value="Proteasome_sua/b"/>
</dbReference>
<dbReference type="GO" id="GO:0004298">
    <property type="term" value="F:threonine-type endopeptidase activity"/>
    <property type="evidence" value="ECO:0007669"/>
    <property type="project" value="InterPro"/>
</dbReference>
<evidence type="ECO:0000256" key="3">
    <source>
        <dbReference type="ARBA" id="ARBA00022942"/>
    </source>
</evidence>
<dbReference type="CDD" id="cd03756">
    <property type="entry name" value="proteasome_alpha_archeal"/>
    <property type="match status" value="1"/>
</dbReference>
<keyword evidence="2 5" id="KW-0963">Cytoplasm</keyword>
<evidence type="ECO:0000256" key="6">
    <source>
        <dbReference type="PROSITE-ProRule" id="PRU00808"/>
    </source>
</evidence>
<dbReference type="NCBIfam" id="NF003075">
    <property type="entry name" value="PRK03996.1"/>
    <property type="match status" value="1"/>
</dbReference>
<dbReference type="GO" id="GO:0010498">
    <property type="term" value="P:proteasomal protein catabolic process"/>
    <property type="evidence" value="ECO:0007669"/>
    <property type="project" value="UniProtKB-UniRule"/>
</dbReference>
<keyword evidence="3 5" id="KW-0647">Proteasome</keyword>
<dbReference type="GO" id="GO:0019773">
    <property type="term" value="C:proteasome core complex, alpha-subunit complex"/>
    <property type="evidence" value="ECO:0007669"/>
    <property type="project" value="UniProtKB-UniRule"/>
</dbReference>
<dbReference type="GO" id="GO:0005737">
    <property type="term" value="C:cytoplasm"/>
    <property type="evidence" value="ECO:0007669"/>
    <property type="project" value="UniProtKB-SubCell"/>
</dbReference>
<accession>A0AAP2RF22</accession>
<dbReference type="FunFam" id="3.60.20.10:FF:000004">
    <property type="entry name" value="Proteasome subunit alpha type-4"/>
    <property type="match status" value="1"/>
</dbReference>
<dbReference type="AlphaFoldDB" id="A0AAP2RF22"/>
<evidence type="ECO:0000256" key="2">
    <source>
        <dbReference type="ARBA" id="ARBA00022490"/>
    </source>
</evidence>
<dbReference type="Proteomes" id="UP001320159">
    <property type="component" value="Unassembled WGS sequence"/>
</dbReference>
<evidence type="ECO:0000256" key="5">
    <source>
        <dbReference type="HAMAP-Rule" id="MF_00289"/>
    </source>
</evidence>
<dbReference type="RefSeq" id="WP_230743066.1">
    <property type="nucleotide sequence ID" value="NZ_PGCK01000014.1"/>
</dbReference>
<comment type="subunit">
    <text evidence="5">The 20S proteasome core is composed of 14 alpha and 14 beta subunits that assemble into four stacked heptameric rings, resulting in a barrel-shaped structure. The two inner rings, each composed of seven catalytic beta subunits, are sandwiched by two outer rings, each composed of seven alpha subunits. The catalytic chamber with the active sites is on the inside of the barrel. Has a gated structure, the ends of the cylinder being occluded by the N-termini of the alpha-subunits. Is capped at one or both ends by the proteasome regulatory ATPase, PAN.</text>
</comment>
<dbReference type="InterPro" id="IPR050115">
    <property type="entry name" value="Proteasome_alpha"/>
</dbReference>
<name>A0AAP2RF22_9EURY</name>
<feature type="domain" description="Proteasome alpha-type subunits" evidence="7">
    <location>
        <begin position="11"/>
        <end position="33"/>
    </location>
</feature>
<dbReference type="InterPro" id="IPR000426">
    <property type="entry name" value="Proteasome_asu_N"/>
</dbReference>
<proteinExistence type="inferred from homology"/>
<keyword evidence="9" id="KW-1185">Reference proteome</keyword>
<dbReference type="InterPro" id="IPR029055">
    <property type="entry name" value="Ntn_hydrolases_N"/>
</dbReference>
<comment type="subcellular location">
    <subcellularLocation>
        <location evidence="1 5">Cytoplasm</location>
    </subcellularLocation>
</comment>
<dbReference type="PANTHER" id="PTHR11599">
    <property type="entry name" value="PROTEASOME SUBUNIT ALPHA/BETA"/>
    <property type="match status" value="1"/>
</dbReference>
<dbReference type="NCBIfam" id="TIGR03633">
    <property type="entry name" value="arc_protsome_A"/>
    <property type="match status" value="1"/>
</dbReference>
<protein>
    <recommendedName>
        <fullName evidence="5">Proteasome subunit alpha</fullName>
    </recommendedName>
    <alternativeName>
        <fullName evidence="5">20S proteasome alpha subunit</fullName>
    </alternativeName>
    <alternativeName>
        <fullName evidence="5">Proteasome core protein PsmA</fullName>
    </alternativeName>
</protein>
<dbReference type="SUPFAM" id="SSF56235">
    <property type="entry name" value="N-terminal nucleophile aminohydrolases (Ntn hydrolases)"/>
    <property type="match status" value="1"/>
</dbReference>
<sequence length="258" mass="28652">MQQMTPQMMGYDRAITVFSPDGRLFQVHYAQEAVRRGATVMGLKSREGIALLVDKRISTKLLEVESIEKIFKIDDHIGAVASGLVADGRALVDRARVEAQINYITYGEPMNTQVLAKKISDHIQTLTQYGGVRPYGSALLIAGVDETGPRLFETDPSGALYEYKAVSIGANRNVVMEMLENEYKVDMTMDEVIALGIKALFKSMEAKGEKPTIEIGLIDTSTRKFRKLTEDEVQEYITKAGFTKADLEKQGSRSESDE</sequence>
<dbReference type="PROSITE" id="PS51475">
    <property type="entry name" value="PROTEASOME_ALPHA_2"/>
    <property type="match status" value="1"/>
</dbReference>
<dbReference type="HAMAP" id="MF_00289_A">
    <property type="entry name" value="Proteasome_A_A"/>
    <property type="match status" value="1"/>
</dbReference>
<comment type="activity regulation">
    <text evidence="5">The formation of the proteasomal ATPase PAN-20S proteasome complex, via the docking of the C-termini of PAN into the intersubunit pockets in the alpha-rings, triggers opening of the gate for substrate entry. Interconversion between the open-gate and close-gate conformations leads to a dynamic regulation of the 20S proteasome proteolysis activity.</text>
</comment>
<dbReference type="SMART" id="SM00948">
    <property type="entry name" value="Proteasome_A_N"/>
    <property type="match status" value="1"/>
</dbReference>
<evidence type="ECO:0000256" key="1">
    <source>
        <dbReference type="ARBA" id="ARBA00004496"/>
    </source>
</evidence>
<organism evidence="8 9">
    <name type="scientific">Methanooceanicella nereidis</name>
    <dbReference type="NCBI Taxonomy" id="2052831"/>
    <lineage>
        <taxon>Archaea</taxon>
        <taxon>Methanobacteriati</taxon>
        <taxon>Methanobacteriota</taxon>
        <taxon>Stenosarchaea group</taxon>
        <taxon>Methanomicrobia</taxon>
        <taxon>Methanocellales</taxon>
        <taxon>Methanocellaceae</taxon>
        <taxon>Methanooceanicella</taxon>
    </lineage>
</organism>
<dbReference type="GO" id="GO:0006511">
    <property type="term" value="P:ubiquitin-dependent protein catabolic process"/>
    <property type="evidence" value="ECO:0007669"/>
    <property type="project" value="InterPro"/>
</dbReference>
<dbReference type="Pfam" id="PF00227">
    <property type="entry name" value="Proteasome"/>
    <property type="match status" value="1"/>
</dbReference>
<evidence type="ECO:0000259" key="7">
    <source>
        <dbReference type="SMART" id="SM00948"/>
    </source>
</evidence>